<dbReference type="InterPro" id="IPR013249">
    <property type="entry name" value="RNA_pol_sigma70_r4_t2"/>
</dbReference>
<name>A0ABT8KHX7_9BACT</name>
<gene>
    <name evidence="7" type="ORF">QQ008_03145</name>
</gene>
<comment type="similarity">
    <text evidence="1">Belongs to the sigma-70 factor family. ECF subfamily.</text>
</comment>
<dbReference type="Gene3D" id="1.10.10.10">
    <property type="entry name" value="Winged helix-like DNA-binding domain superfamily/Winged helix DNA-binding domain"/>
    <property type="match status" value="1"/>
</dbReference>
<evidence type="ECO:0000313" key="7">
    <source>
        <dbReference type="EMBL" id="MDN5200332.1"/>
    </source>
</evidence>
<keyword evidence="3" id="KW-0731">Sigma factor</keyword>
<dbReference type="Pfam" id="PF04542">
    <property type="entry name" value="Sigma70_r2"/>
    <property type="match status" value="1"/>
</dbReference>
<dbReference type="InterPro" id="IPR007627">
    <property type="entry name" value="RNA_pol_sigma70_r2"/>
</dbReference>
<dbReference type="PANTHER" id="PTHR43133">
    <property type="entry name" value="RNA POLYMERASE ECF-TYPE SIGMA FACTO"/>
    <property type="match status" value="1"/>
</dbReference>
<dbReference type="InterPro" id="IPR014284">
    <property type="entry name" value="RNA_pol_sigma-70_dom"/>
</dbReference>
<keyword evidence="4" id="KW-0804">Transcription</keyword>
<proteinExistence type="inferred from homology"/>
<dbReference type="SUPFAM" id="SSF88946">
    <property type="entry name" value="Sigma2 domain of RNA polymerase sigma factors"/>
    <property type="match status" value="1"/>
</dbReference>
<evidence type="ECO:0000256" key="4">
    <source>
        <dbReference type="ARBA" id="ARBA00023163"/>
    </source>
</evidence>
<evidence type="ECO:0000256" key="3">
    <source>
        <dbReference type="ARBA" id="ARBA00023082"/>
    </source>
</evidence>
<dbReference type="RefSeq" id="WP_346750357.1">
    <property type="nucleotide sequence ID" value="NZ_JAUJEA010000001.1"/>
</dbReference>
<dbReference type="NCBIfam" id="TIGR02937">
    <property type="entry name" value="sigma70-ECF"/>
    <property type="match status" value="1"/>
</dbReference>
<dbReference type="Pfam" id="PF08281">
    <property type="entry name" value="Sigma70_r4_2"/>
    <property type="match status" value="1"/>
</dbReference>
<feature type="domain" description="RNA polymerase sigma-70 region 2" evidence="5">
    <location>
        <begin position="10"/>
        <end position="75"/>
    </location>
</feature>
<dbReference type="InterPro" id="IPR036388">
    <property type="entry name" value="WH-like_DNA-bd_sf"/>
</dbReference>
<comment type="caution">
    <text evidence="7">The sequence shown here is derived from an EMBL/GenBank/DDBJ whole genome shotgun (WGS) entry which is preliminary data.</text>
</comment>
<evidence type="ECO:0000313" key="8">
    <source>
        <dbReference type="Proteomes" id="UP001172082"/>
    </source>
</evidence>
<keyword evidence="8" id="KW-1185">Reference proteome</keyword>
<accession>A0ABT8KHX7</accession>
<evidence type="ECO:0000259" key="5">
    <source>
        <dbReference type="Pfam" id="PF04542"/>
    </source>
</evidence>
<organism evidence="7 8">
    <name type="scientific">Splendidivirga corallicola</name>
    <dbReference type="NCBI Taxonomy" id="3051826"/>
    <lineage>
        <taxon>Bacteria</taxon>
        <taxon>Pseudomonadati</taxon>
        <taxon>Bacteroidota</taxon>
        <taxon>Cytophagia</taxon>
        <taxon>Cytophagales</taxon>
        <taxon>Splendidivirgaceae</taxon>
        <taxon>Splendidivirga</taxon>
    </lineage>
</organism>
<dbReference type="Gene3D" id="1.10.1740.10">
    <property type="match status" value="1"/>
</dbReference>
<dbReference type="InterPro" id="IPR039425">
    <property type="entry name" value="RNA_pol_sigma-70-like"/>
</dbReference>
<protein>
    <submittedName>
        <fullName evidence="7">Sigma-70 family RNA polymerase sigma factor</fullName>
    </submittedName>
</protein>
<evidence type="ECO:0000256" key="1">
    <source>
        <dbReference type="ARBA" id="ARBA00010641"/>
    </source>
</evidence>
<dbReference type="PANTHER" id="PTHR43133:SF45">
    <property type="entry name" value="RNA POLYMERASE ECF-TYPE SIGMA FACTOR"/>
    <property type="match status" value="1"/>
</dbReference>
<dbReference type="Proteomes" id="UP001172082">
    <property type="component" value="Unassembled WGS sequence"/>
</dbReference>
<evidence type="ECO:0000259" key="6">
    <source>
        <dbReference type="Pfam" id="PF08281"/>
    </source>
</evidence>
<keyword evidence="2" id="KW-0805">Transcription regulation</keyword>
<dbReference type="SUPFAM" id="SSF88659">
    <property type="entry name" value="Sigma3 and sigma4 domains of RNA polymerase sigma factors"/>
    <property type="match status" value="1"/>
</dbReference>
<evidence type="ECO:0000256" key="2">
    <source>
        <dbReference type="ARBA" id="ARBA00023015"/>
    </source>
</evidence>
<feature type="domain" description="RNA polymerase sigma factor 70 region 4 type 2" evidence="6">
    <location>
        <begin position="103"/>
        <end position="154"/>
    </location>
</feature>
<dbReference type="InterPro" id="IPR013325">
    <property type="entry name" value="RNA_pol_sigma_r2"/>
</dbReference>
<reference evidence="7" key="1">
    <citation type="submission" date="2023-06" db="EMBL/GenBank/DDBJ databases">
        <title>Genomic of Parafulvivirga corallium.</title>
        <authorList>
            <person name="Wang G."/>
        </authorList>
    </citation>
    <scope>NUCLEOTIDE SEQUENCE</scope>
    <source>
        <strain evidence="7">BMA10</strain>
    </source>
</reference>
<sequence>MSAEFYQEYIESNRAIIYKICRAYAEDDPEFQDYFQEVCLQLWKARKNFNHESKLSTWIYRVTLNVCLSLVRTKRNKPQKVEIREYHATRVPEDEDLEALRLDMLYKAIRKLKEVDRGIILLYLESKSYQDIADIMGISMSHVGVKVNRIKKQLKNMING</sequence>
<dbReference type="InterPro" id="IPR013324">
    <property type="entry name" value="RNA_pol_sigma_r3/r4-like"/>
</dbReference>
<dbReference type="EMBL" id="JAUJEA010000001">
    <property type="protein sequence ID" value="MDN5200332.1"/>
    <property type="molecule type" value="Genomic_DNA"/>
</dbReference>